<name>A0A7W6H209_9HYPH</name>
<dbReference type="EC" id="3.1.3.48" evidence="1"/>
<dbReference type="PROSITE" id="PS50206">
    <property type="entry name" value="RHODANESE_3"/>
    <property type="match status" value="1"/>
</dbReference>
<dbReference type="AlphaFoldDB" id="A0A7W6H209"/>
<dbReference type="GO" id="GO:0004725">
    <property type="term" value="F:protein tyrosine phosphatase activity"/>
    <property type="evidence" value="ECO:0007669"/>
    <property type="project" value="UniProtKB-EC"/>
</dbReference>
<comment type="caution">
    <text evidence="4">The sequence shown here is derived from an EMBL/GenBank/DDBJ whole genome shotgun (WGS) entry which is preliminary data.</text>
</comment>
<evidence type="ECO:0000256" key="1">
    <source>
        <dbReference type="ARBA" id="ARBA00013064"/>
    </source>
</evidence>
<feature type="domain" description="Rhodanese" evidence="3">
    <location>
        <begin position="69"/>
        <end position="147"/>
    </location>
</feature>
<sequence length="161" mass="17486">MAALPHSPSPEAWRHGALLILPCPGRRRPFREDVGSLRLLRVSCLLGLAEPHELADADWLGTELAEAGIEWLQMPVPDFGTPPSETAWRAAAARIHARLDRNETVAVHCWGGLGRSGMVAARLLRERGRTPATALARVRRARPGAVETAEQEAWIAADSAP</sequence>
<dbReference type="PROSITE" id="PS50056">
    <property type="entry name" value="TYR_PHOSPHATASE_2"/>
    <property type="match status" value="1"/>
</dbReference>
<evidence type="ECO:0000259" key="3">
    <source>
        <dbReference type="PROSITE" id="PS50206"/>
    </source>
</evidence>
<dbReference type="FunFam" id="3.90.190.10:FF:000157">
    <property type="entry name" value="Protein-tyrosine phosphatase"/>
    <property type="match status" value="1"/>
</dbReference>
<dbReference type="PROSITE" id="PS00383">
    <property type="entry name" value="TYR_PHOSPHATASE_1"/>
    <property type="match status" value="1"/>
</dbReference>
<dbReference type="InterPro" id="IPR029021">
    <property type="entry name" value="Prot-tyrosine_phosphatase-like"/>
</dbReference>
<dbReference type="EMBL" id="JACIEK010000001">
    <property type="protein sequence ID" value="MBB3996511.1"/>
    <property type="molecule type" value="Genomic_DNA"/>
</dbReference>
<proteinExistence type="predicted"/>
<feature type="domain" description="Tyrosine specific protein phosphatases" evidence="2">
    <location>
        <begin position="86"/>
        <end position="153"/>
    </location>
</feature>
<protein>
    <recommendedName>
        <fullName evidence="1">protein-tyrosine-phosphatase</fullName>
        <ecNumber evidence="1">3.1.3.48</ecNumber>
    </recommendedName>
</protein>
<dbReference type="InterPro" id="IPR000387">
    <property type="entry name" value="Tyr_Pase_dom"/>
</dbReference>
<organism evidence="4 5">
    <name type="scientific">Aureimonas pseudogalii</name>
    <dbReference type="NCBI Taxonomy" id="1744844"/>
    <lineage>
        <taxon>Bacteria</taxon>
        <taxon>Pseudomonadati</taxon>
        <taxon>Pseudomonadota</taxon>
        <taxon>Alphaproteobacteria</taxon>
        <taxon>Hyphomicrobiales</taxon>
        <taxon>Aurantimonadaceae</taxon>
        <taxon>Aureimonas</taxon>
    </lineage>
</organism>
<gene>
    <name evidence="4" type="ORF">GGR04_000332</name>
</gene>
<evidence type="ECO:0000259" key="2">
    <source>
        <dbReference type="PROSITE" id="PS50056"/>
    </source>
</evidence>
<dbReference type="Proteomes" id="UP000542776">
    <property type="component" value="Unassembled WGS sequence"/>
</dbReference>
<keyword evidence="5" id="KW-1185">Reference proteome</keyword>
<dbReference type="InterPro" id="IPR001763">
    <property type="entry name" value="Rhodanese-like_dom"/>
</dbReference>
<evidence type="ECO:0000313" key="5">
    <source>
        <dbReference type="Proteomes" id="UP000542776"/>
    </source>
</evidence>
<evidence type="ECO:0000313" key="4">
    <source>
        <dbReference type="EMBL" id="MBB3996511.1"/>
    </source>
</evidence>
<dbReference type="InterPro" id="IPR016130">
    <property type="entry name" value="Tyr_Pase_AS"/>
</dbReference>
<accession>A0A7W6H209</accession>
<reference evidence="4 5" key="1">
    <citation type="submission" date="2020-08" db="EMBL/GenBank/DDBJ databases">
        <title>Genomic Encyclopedia of Type Strains, Phase IV (KMG-IV): sequencing the most valuable type-strain genomes for metagenomic binning, comparative biology and taxonomic classification.</title>
        <authorList>
            <person name="Goeker M."/>
        </authorList>
    </citation>
    <scope>NUCLEOTIDE SEQUENCE [LARGE SCALE GENOMIC DNA]</scope>
    <source>
        <strain evidence="4 5">DSM 102238</strain>
    </source>
</reference>
<dbReference type="PANTHER" id="PTHR23339">
    <property type="entry name" value="TYROSINE SPECIFIC PROTEIN PHOSPHATASE AND DUAL SPECIFICITY PROTEIN PHOSPHATASE"/>
    <property type="match status" value="1"/>
</dbReference>
<dbReference type="SUPFAM" id="SSF52799">
    <property type="entry name" value="(Phosphotyrosine protein) phosphatases II"/>
    <property type="match status" value="1"/>
</dbReference>
<dbReference type="InterPro" id="IPR050561">
    <property type="entry name" value="PTP"/>
</dbReference>
<dbReference type="RefSeq" id="WP_183197207.1">
    <property type="nucleotide sequence ID" value="NZ_JACIEK010000001.1"/>
</dbReference>
<dbReference type="Pfam" id="PF22785">
    <property type="entry name" value="Tc-R-P"/>
    <property type="match status" value="1"/>
</dbReference>
<dbReference type="Gene3D" id="3.90.190.10">
    <property type="entry name" value="Protein tyrosine phosphatase superfamily"/>
    <property type="match status" value="1"/>
</dbReference>